<gene>
    <name evidence="8" type="ORF">SD10_00290</name>
</gene>
<dbReference type="Proteomes" id="UP000033054">
    <property type="component" value="Chromosome"/>
</dbReference>
<dbReference type="OrthoDB" id="957443at2"/>
<feature type="transmembrane region" description="Helical" evidence="6">
    <location>
        <begin position="44"/>
        <end position="64"/>
    </location>
</feature>
<feature type="domain" description="GtrA/DPMS transmembrane" evidence="7">
    <location>
        <begin position="14"/>
        <end position="111"/>
    </location>
</feature>
<dbReference type="AlphaFoldDB" id="A0A0E3ZSX3"/>
<dbReference type="GO" id="GO:0005886">
    <property type="term" value="C:plasma membrane"/>
    <property type="evidence" value="ECO:0007669"/>
    <property type="project" value="TreeGrafter"/>
</dbReference>
<evidence type="ECO:0000256" key="2">
    <source>
        <dbReference type="ARBA" id="ARBA00009399"/>
    </source>
</evidence>
<evidence type="ECO:0000256" key="4">
    <source>
        <dbReference type="ARBA" id="ARBA00022989"/>
    </source>
</evidence>
<evidence type="ECO:0000313" key="9">
    <source>
        <dbReference type="Proteomes" id="UP000033054"/>
    </source>
</evidence>
<comment type="similarity">
    <text evidence="2">Belongs to the GtrA family.</text>
</comment>
<evidence type="ECO:0000256" key="1">
    <source>
        <dbReference type="ARBA" id="ARBA00004141"/>
    </source>
</evidence>
<accession>A0A0E3ZSX3</accession>
<dbReference type="GO" id="GO:0000271">
    <property type="term" value="P:polysaccharide biosynthetic process"/>
    <property type="evidence" value="ECO:0007669"/>
    <property type="project" value="InterPro"/>
</dbReference>
<dbReference type="PANTHER" id="PTHR38459:SF1">
    <property type="entry name" value="PROPHAGE BACTOPRENOL-LINKED GLUCOSE TRANSLOCASE HOMOLOG"/>
    <property type="match status" value="1"/>
</dbReference>
<sequence>MAGGLFNRRDILAYFIVAAIGATVQLIAGSLFQDWFQLSYEQALFAGYVIAFIAGFFLTKLFAFNAKNSAKTQREAVKFTLVSIISCLITVYGASILYDFSVQKFQIATVIIPFSVKVVNLNKLVAHTTGMGLSFISNYVLHKSFTFRNTGFYERLKKLLNL</sequence>
<keyword evidence="9" id="KW-1185">Reference proteome</keyword>
<dbReference type="Pfam" id="PF04138">
    <property type="entry name" value="GtrA_DPMS_TM"/>
    <property type="match status" value="1"/>
</dbReference>
<dbReference type="InterPro" id="IPR051401">
    <property type="entry name" value="GtrA_CellWall_Glycosyl"/>
</dbReference>
<dbReference type="PATRIC" id="fig|1379870.5.peg.64"/>
<feature type="transmembrane region" description="Helical" evidence="6">
    <location>
        <begin position="12"/>
        <end position="32"/>
    </location>
</feature>
<dbReference type="InterPro" id="IPR007267">
    <property type="entry name" value="GtrA_DPMS_TM"/>
</dbReference>
<evidence type="ECO:0000256" key="5">
    <source>
        <dbReference type="ARBA" id="ARBA00023136"/>
    </source>
</evidence>
<evidence type="ECO:0000259" key="7">
    <source>
        <dbReference type="Pfam" id="PF04138"/>
    </source>
</evidence>
<keyword evidence="4 6" id="KW-1133">Transmembrane helix</keyword>
<evidence type="ECO:0000256" key="3">
    <source>
        <dbReference type="ARBA" id="ARBA00022692"/>
    </source>
</evidence>
<evidence type="ECO:0000256" key="6">
    <source>
        <dbReference type="SAM" id="Phobius"/>
    </source>
</evidence>
<protein>
    <submittedName>
        <fullName evidence="8">Polysaccharide synthesis protein GtrA</fullName>
    </submittedName>
</protein>
<reference evidence="8 9" key="1">
    <citation type="journal article" date="2014" name="Curr. Microbiol.">
        <title>Spirosoma radiotolerans sp. nov., a gamma-radiation-resistant bacterium isolated from gamma ray-irradiated soil.</title>
        <authorList>
            <person name="Lee J.J."/>
            <person name="Srinivasan S."/>
            <person name="Lim S."/>
            <person name="Joe M."/>
            <person name="Im S."/>
            <person name="Bae S.I."/>
            <person name="Park K.R."/>
            <person name="Han J.H."/>
            <person name="Park S.H."/>
            <person name="Joo B.M."/>
            <person name="Park S.J."/>
            <person name="Kim M.K."/>
        </authorList>
    </citation>
    <scope>NUCLEOTIDE SEQUENCE [LARGE SCALE GENOMIC DNA]</scope>
    <source>
        <strain evidence="8 9">DG5A</strain>
    </source>
</reference>
<evidence type="ECO:0000313" key="8">
    <source>
        <dbReference type="EMBL" id="AKD53570.1"/>
    </source>
</evidence>
<keyword evidence="5 6" id="KW-0472">Membrane</keyword>
<keyword evidence="3 6" id="KW-0812">Transmembrane</keyword>
<dbReference type="EMBL" id="CP010429">
    <property type="protein sequence ID" value="AKD53570.1"/>
    <property type="molecule type" value="Genomic_DNA"/>
</dbReference>
<dbReference type="RefSeq" id="WP_046375157.1">
    <property type="nucleotide sequence ID" value="NZ_CP010429.1"/>
</dbReference>
<feature type="transmembrane region" description="Helical" evidence="6">
    <location>
        <begin position="124"/>
        <end position="141"/>
    </location>
</feature>
<proteinExistence type="inferred from homology"/>
<dbReference type="PANTHER" id="PTHR38459">
    <property type="entry name" value="PROPHAGE BACTOPRENOL-LINKED GLUCOSE TRANSLOCASE HOMOLOG"/>
    <property type="match status" value="1"/>
</dbReference>
<name>A0A0E3ZSX3_9BACT</name>
<dbReference type="HOGENOM" id="CLU_120869_0_0_10"/>
<organism evidence="8 9">
    <name type="scientific">Spirosoma radiotolerans</name>
    <dbReference type="NCBI Taxonomy" id="1379870"/>
    <lineage>
        <taxon>Bacteria</taxon>
        <taxon>Pseudomonadati</taxon>
        <taxon>Bacteroidota</taxon>
        <taxon>Cytophagia</taxon>
        <taxon>Cytophagales</taxon>
        <taxon>Cytophagaceae</taxon>
        <taxon>Spirosoma</taxon>
    </lineage>
</organism>
<dbReference type="KEGG" id="srd:SD10_00290"/>
<feature type="transmembrane region" description="Helical" evidence="6">
    <location>
        <begin position="76"/>
        <end position="98"/>
    </location>
</feature>
<comment type="subcellular location">
    <subcellularLocation>
        <location evidence="1">Membrane</location>
        <topology evidence="1">Multi-pass membrane protein</topology>
    </subcellularLocation>
</comment>